<keyword evidence="4" id="KW-1185">Reference proteome</keyword>
<proteinExistence type="predicted"/>
<accession>A0A1R2BYZ0</accession>
<protein>
    <submittedName>
        <fullName evidence="3">Uncharacterized protein</fullName>
    </submittedName>
</protein>
<name>A0A1R2BYZ0_9CILI</name>
<evidence type="ECO:0000256" key="2">
    <source>
        <dbReference type="SAM" id="MobiDB-lite"/>
    </source>
</evidence>
<evidence type="ECO:0000256" key="1">
    <source>
        <dbReference type="SAM" id="Coils"/>
    </source>
</evidence>
<reference evidence="3 4" key="1">
    <citation type="submission" date="2016-11" db="EMBL/GenBank/DDBJ databases">
        <title>The macronuclear genome of Stentor coeruleus: a giant cell with tiny introns.</title>
        <authorList>
            <person name="Slabodnick M."/>
            <person name="Ruby J.G."/>
            <person name="Reiff S.B."/>
            <person name="Swart E.C."/>
            <person name="Gosai S."/>
            <person name="Prabakaran S."/>
            <person name="Witkowska E."/>
            <person name="Larue G.E."/>
            <person name="Fisher S."/>
            <person name="Freeman R.M."/>
            <person name="Gunawardena J."/>
            <person name="Chu W."/>
            <person name="Stover N.A."/>
            <person name="Gregory B.D."/>
            <person name="Nowacki M."/>
            <person name="Derisi J."/>
            <person name="Roy S.W."/>
            <person name="Marshall W.F."/>
            <person name="Sood P."/>
        </authorList>
    </citation>
    <scope>NUCLEOTIDE SEQUENCE [LARGE SCALE GENOMIC DNA]</scope>
    <source>
        <strain evidence="3">WM001</strain>
    </source>
</reference>
<feature type="compositionally biased region" description="Polar residues" evidence="2">
    <location>
        <begin position="7"/>
        <end position="27"/>
    </location>
</feature>
<feature type="coiled-coil region" evidence="1">
    <location>
        <begin position="377"/>
        <end position="411"/>
    </location>
</feature>
<dbReference type="EMBL" id="MPUH01000361">
    <property type="protein sequence ID" value="OMJ81931.1"/>
    <property type="molecule type" value="Genomic_DNA"/>
</dbReference>
<comment type="caution">
    <text evidence="3">The sequence shown here is derived from an EMBL/GenBank/DDBJ whole genome shotgun (WGS) entry which is preliminary data.</text>
</comment>
<dbReference type="Proteomes" id="UP000187209">
    <property type="component" value="Unassembled WGS sequence"/>
</dbReference>
<dbReference type="OrthoDB" id="10255522at2759"/>
<sequence>MDKRFKNNQSQSIFSKGQKANLNSPKQSGLILPMIKDSKDLSNSARISFLQEEAKIFSEAQKKKSQLNWASLSPRINDLPNKEGTFSDWSKSLKNDKPIIQTEVQLRRASFLYSKLHSLLQEIDSLDLPAEVKKNFSSMASVAEVEEKFLKISQKNWKFDQPSKDENDSAVYDIENKGQISLIKSNSIRDQFADTVSISYDVTKGEITIEEYNKVKEELDELNKKYEKLSELYKNDTNSLNKDIEKIEKDCYMKEGNYECTLAKYNALVAKHENCQRIVEEMEKKHMADIEEYKAQVREALEQMQEKHLELIQTNQYIQKTRNYKKDKEEVIRELYEKIDHLSQINDMCKTEIYSLKSSLKANQDSLDKERQKTIPLEEKLKTMELLKSQNKDLEIKLAQALRDLEFTASNYKQLQLSYSKYQEKASSTESSLKNMVEKLQAALNTSTNSNNVSERQRVRRMSIVNQNIEVSSNEVAMRLLKKISTLEEVVTNSQVEIEKTTKDLVYSKKVIEEKNLLISQMEKKIKSEVSTRESEVKRRFIKDLEAFLKKYKKPKTQLTPIPSMNYEGKTLLAFEEKSSDYKIPTRDFDFDIIKTLIHEFKSNYLTNEEFKSIN</sequence>
<evidence type="ECO:0000313" key="3">
    <source>
        <dbReference type="EMBL" id="OMJ81931.1"/>
    </source>
</evidence>
<evidence type="ECO:0000313" key="4">
    <source>
        <dbReference type="Proteomes" id="UP000187209"/>
    </source>
</evidence>
<feature type="coiled-coil region" evidence="1">
    <location>
        <begin position="205"/>
        <end position="345"/>
    </location>
</feature>
<dbReference type="AlphaFoldDB" id="A0A1R2BYZ0"/>
<organism evidence="3 4">
    <name type="scientific">Stentor coeruleus</name>
    <dbReference type="NCBI Taxonomy" id="5963"/>
    <lineage>
        <taxon>Eukaryota</taxon>
        <taxon>Sar</taxon>
        <taxon>Alveolata</taxon>
        <taxon>Ciliophora</taxon>
        <taxon>Postciliodesmatophora</taxon>
        <taxon>Heterotrichea</taxon>
        <taxon>Heterotrichida</taxon>
        <taxon>Stentoridae</taxon>
        <taxon>Stentor</taxon>
    </lineage>
</organism>
<keyword evidence="1" id="KW-0175">Coiled coil</keyword>
<gene>
    <name evidence="3" type="ORF">SteCoe_17522</name>
</gene>
<feature type="region of interest" description="Disordered" evidence="2">
    <location>
        <begin position="1"/>
        <end position="28"/>
    </location>
</feature>